<feature type="domain" description="Glycosyl hydrolase family 95 catalytic" evidence="4">
    <location>
        <begin position="302"/>
        <end position="704"/>
    </location>
</feature>
<dbReference type="InterPro" id="IPR016518">
    <property type="entry name" value="Alpha-L-fucosidase"/>
</dbReference>
<gene>
    <name evidence="5" type="ORF">EL17_21625</name>
</gene>
<dbReference type="Pfam" id="PF21307">
    <property type="entry name" value="Glyco_hydro_95_C"/>
    <property type="match status" value="1"/>
</dbReference>
<organism evidence="5 6">
    <name type="scientific">Anditalea andensis</name>
    <dbReference type="NCBI Taxonomy" id="1048983"/>
    <lineage>
        <taxon>Bacteria</taxon>
        <taxon>Pseudomonadati</taxon>
        <taxon>Bacteroidota</taxon>
        <taxon>Cytophagia</taxon>
        <taxon>Cytophagales</taxon>
        <taxon>Cytophagaceae</taxon>
        <taxon>Anditalea</taxon>
    </lineage>
</organism>
<name>A0A074KU45_9BACT</name>
<dbReference type="PANTHER" id="PTHR31084">
    <property type="entry name" value="ALPHA-L-FUCOSIDASE 2"/>
    <property type="match status" value="1"/>
</dbReference>
<evidence type="ECO:0000259" key="3">
    <source>
        <dbReference type="Pfam" id="PF21307"/>
    </source>
</evidence>
<dbReference type="InterPro" id="IPR027414">
    <property type="entry name" value="GH95_N_dom"/>
</dbReference>
<sequence length="805" mass="90534">MKILRMFVALLISSAVQVKAQVKHDLLLWYDRPAKEWNEALPLGNGRLGAMVFGDPAKELIQLNEETLWTGGPANLNPNGDAKKYLSDVRKALFSDDHEAAVHYLKKMQGPDTQKYQPMGDLIIHQAFDGEVEDYHRDLDISNATSFTSFIASGIQYTREMFISAPDQVMVIKLQTSKPGTLNLSLDNDHPLAFQKSIGNHELVLTGKARIDDQEWGNAQQYQYADTESCNGMRFEWRVRVAQHDGLVSADSLLHIKNASEVVLIVAAATSFNGFNTCPDKDGKDEKAVVQGYISDIEGKPFDQLKEAHIADYKFYFDRLSFRLAGQQAPDRPIDERLINYKEGVEDKALESLYFQFGRYLLISSSRPDGIPANLQGIWNKSIDPPWRSNYTTNINLQMNYWPAGMTNLSEMNEPLIDHIARTAHNGLQTAKNYYNMSGWAVHHNTDIWAQTNPVGQGEGDPKWANWSLGSPWLSQHLYEHFLFTADTAYLRDKAYPLMKGAAEFCLDWLIEKEGQLLTAPSTSPENVYIHPKGYQGTVTIASAMDMEIMWDLFSNIIDASEILGEDSEFATKIKQKRDMLSPLKIGKKGNLVEWFGDWEDEDPEHRHVSHLFGLHPGRQISPWINKDIAEASRRTLEMRGDGGTGWSKAWKINFWARLLDGDHAYKVFQELLKGSTLNNLFDTHPPFQIDGNFGGTSGVGEMLLQSHLGEITLLPALPAAWSGGEINGLVARGNFTVDMAWQDGRLFHATITSGSGLPCMLKSKEKLEIIGADAKVAELILDGQTYYITSFDTRKDQTYEINIL</sequence>
<keyword evidence="1" id="KW-0732">Signal</keyword>
<dbReference type="GO" id="GO:0004560">
    <property type="term" value="F:alpha-L-fucosidase activity"/>
    <property type="evidence" value="ECO:0007669"/>
    <property type="project" value="InterPro"/>
</dbReference>
<evidence type="ECO:0000259" key="4">
    <source>
        <dbReference type="Pfam" id="PF22124"/>
    </source>
</evidence>
<feature type="signal peptide" evidence="1">
    <location>
        <begin position="1"/>
        <end position="20"/>
    </location>
</feature>
<dbReference type="InterPro" id="IPR054363">
    <property type="entry name" value="GH95_cat"/>
</dbReference>
<dbReference type="PIRSF" id="PIRSF007663">
    <property type="entry name" value="UCP007663"/>
    <property type="match status" value="1"/>
</dbReference>
<evidence type="ECO:0000259" key="2">
    <source>
        <dbReference type="Pfam" id="PF14498"/>
    </source>
</evidence>
<dbReference type="InterPro" id="IPR012341">
    <property type="entry name" value="6hp_glycosidase-like_sf"/>
</dbReference>
<dbReference type="GO" id="GO:0005975">
    <property type="term" value="P:carbohydrate metabolic process"/>
    <property type="evidence" value="ECO:0007669"/>
    <property type="project" value="InterPro"/>
</dbReference>
<protein>
    <submittedName>
        <fullName evidence="5">Alpha-L-fucosidase</fullName>
    </submittedName>
</protein>
<dbReference type="RefSeq" id="WP_035079461.1">
    <property type="nucleotide sequence ID" value="NZ_JMIH01000039.1"/>
</dbReference>
<dbReference type="OrthoDB" id="9802600at2"/>
<dbReference type="EMBL" id="JMIH01000039">
    <property type="protein sequence ID" value="KEO71785.1"/>
    <property type="molecule type" value="Genomic_DNA"/>
</dbReference>
<accession>A0A074KU45</accession>
<dbReference type="InterPro" id="IPR049053">
    <property type="entry name" value="AFCA-like_C"/>
</dbReference>
<evidence type="ECO:0000313" key="5">
    <source>
        <dbReference type="EMBL" id="KEO71785.1"/>
    </source>
</evidence>
<dbReference type="Pfam" id="PF14498">
    <property type="entry name" value="Glyco_hyd_65N_2"/>
    <property type="match status" value="1"/>
</dbReference>
<dbReference type="eggNOG" id="COG1554">
    <property type="taxonomic scope" value="Bacteria"/>
</dbReference>
<dbReference type="STRING" id="1048983.EL17_21625"/>
<dbReference type="InterPro" id="IPR008928">
    <property type="entry name" value="6-hairpin_glycosidase_sf"/>
</dbReference>
<feature type="domain" description="Glycosyl hydrolase family 95 N-terminal" evidence="2">
    <location>
        <begin position="28"/>
        <end position="273"/>
    </location>
</feature>
<dbReference type="PANTHER" id="PTHR31084:SF0">
    <property type="entry name" value="ALPHA-L-FUCOSIDASE 2"/>
    <property type="match status" value="1"/>
</dbReference>
<feature type="chain" id="PRO_5001695406" evidence="1">
    <location>
        <begin position="21"/>
        <end position="805"/>
    </location>
</feature>
<dbReference type="Proteomes" id="UP000027821">
    <property type="component" value="Unassembled WGS sequence"/>
</dbReference>
<dbReference type="AlphaFoldDB" id="A0A074KU45"/>
<dbReference type="FunFam" id="1.50.10.10:FF:000028">
    <property type="entry name" value="Alpha-L-fucosidase 2"/>
    <property type="match status" value="1"/>
</dbReference>
<dbReference type="Gene3D" id="1.50.10.10">
    <property type="match status" value="1"/>
</dbReference>
<evidence type="ECO:0000313" key="6">
    <source>
        <dbReference type="Proteomes" id="UP000027821"/>
    </source>
</evidence>
<dbReference type="SUPFAM" id="SSF48208">
    <property type="entry name" value="Six-hairpin glycosidases"/>
    <property type="match status" value="1"/>
</dbReference>
<reference evidence="5 6" key="1">
    <citation type="submission" date="2014-04" db="EMBL/GenBank/DDBJ databases">
        <title>Characterization and application of a salt tolerant electro-active bacterium.</title>
        <authorList>
            <person name="Yang L."/>
            <person name="Wei S."/>
            <person name="Tay Q.X.M."/>
        </authorList>
    </citation>
    <scope>NUCLEOTIDE SEQUENCE [LARGE SCALE GENOMIC DNA]</scope>
    <source>
        <strain evidence="5 6">LY1</strain>
    </source>
</reference>
<comment type="caution">
    <text evidence="5">The sequence shown here is derived from an EMBL/GenBank/DDBJ whole genome shotgun (WGS) entry which is preliminary data.</text>
</comment>
<keyword evidence="6" id="KW-1185">Reference proteome</keyword>
<feature type="domain" description="Alpha fucosidase A-like C-terminal" evidence="3">
    <location>
        <begin position="706"/>
        <end position="802"/>
    </location>
</feature>
<evidence type="ECO:0000256" key="1">
    <source>
        <dbReference type="SAM" id="SignalP"/>
    </source>
</evidence>
<dbReference type="Pfam" id="PF22124">
    <property type="entry name" value="Glyco_hydro_95_cat"/>
    <property type="match status" value="1"/>
</dbReference>
<proteinExistence type="predicted"/>